<reference evidence="3 4" key="1">
    <citation type="submission" date="2016-10" db="EMBL/GenBank/DDBJ databases">
        <authorList>
            <person name="de Groot N.N."/>
        </authorList>
    </citation>
    <scope>NUCLEOTIDE SEQUENCE [LARGE SCALE GENOMIC DNA]</scope>
    <source>
        <strain evidence="3 4">Nm22</strain>
    </source>
</reference>
<sequence length="118" mass="13595">MIKFYGYKKCETCRKAEKFLQQAGITYEFIDITENPPSSEEIAAIVEFAEAPLKKLFNTSGVHYRELKIKDKLPVLSDKEIFVLLSGNGRLIKRPLITDGKRATIGFDEMQFRKIWCS</sequence>
<protein>
    <submittedName>
        <fullName evidence="3">Arsenate reductase</fullName>
    </submittedName>
</protein>
<name>A0A1H8I2S8_9PROT</name>
<dbReference type="PROSITE" id="PS51353">
    <property type="entry name" value="ARSC"/>
    <property type="match status" value="1"/>
</dbReference>
<organism evidence="3 4">
    <name type="scientific">Nitrosomonas marina</name>
    <dbReference type="NCBI Taxonomy" id="917"/>
    <lineage>
        <taxon>Bacteria</taxon>
        <taxon>Pseudomonadati</taxon>
        <taxon>Pseudomonadota</taxon>
        <taxon>Betaproteobacteria</taxon>
        <taxon>Nitrosomonadales</taxon>
        <taxon>Nitrosomonadaceae</taxon>
        <taxon>Nitrosomonas</taxon>
    </lineage>
</organism>
<evidence type="ECO:0000256" key="2">
    <source>
        <dbReference type="PROSITE-ProRule" id="PRU01282"/>
    </source>
</evidence>
<dbReference type="Pfam" id="PF03960">
    <property type="entry name" value="ArsC"/>
    <property type="match status" value="1"/>
</dbReference>
<gene>
    <name evidence="3" type="ORF">SAMN05216325_12830</name>
</gene>
<comment type="similarity">
    <text evidence="1 2">Belongs to the ArsC family.</text>
</comment>
<dbReference type="InterPro" id="IPR006660">
    <property type="entry name" value="Arsenate_reductase-like"/>
</dbReference>
<dbReference type="InterPro" id="IPR036249">
    <property type="entry name" value="Thioredoxin-like_sf"/>
</dbReference>
<dbReference type="PROSITE" id="PS51354">
    <property type="entry name" value="GLUTAREDOXIN_2"/>
    <property type="match status" value="1"/>
</dbReference>
<evidence type="ECO:0000313" key="3">
    <source>
        <dbReference type="EMBL" id="SEN62779.1"/>
    </source>
</evidence>
<dbReference type="RefSeq" id="WP_090634391.1">
    <property type="nucleotide sequence ID" value="NZ_FOCP01000028.1"/>
</dbReference>
<dbReference type="Proteomes" id="UP000199459">
    <property type="component" value="Unassembled WGS sequence"/>
</dbReference>
<dbReference type="PANTHER" id="PTHR30041:SF8">
    <property type="entry name" value="PROTEIN YFFB"/>
    <property type="match status" value="1"/>
</dbReference>
<dbReference type="Gene3D" id="3.40.30.10">
    <property type="entry name" value="Glutaredoxin"/>
    <property type="match status" value="1"/>
</dbReference>
<dbReference type="SUPFAM" id="SSF52833">
    <property type="entry name" value="Thioredoxin-like"/>
    <property type="match status" value="1"/>
</dbReference>
<dbReference type="EMBL" id="FOCP01000028">
    <property type="protein sequence ID" value="SEN62779.1"/>
    <property type="molecule type" value="Genomic_DNA"/>
</dbReference>
<dbReference type="CDD" id="cd03036">
    <property type="entry name" value="ArsC_like"/>
    <property type="match status" value="1"/>
</dbReference>
<accession>A0A1H8I2S8</accession>
<dbReference type="AlphaFoldDB" id="A0A1H8I2S8"/>
<evidence type="ECO:0000256" key="1">
    <source>
        <dbReference type="ARBA" id="ARBA00007198"/>
    </source>
</evidence>
<dbReference type="PANTHER" id="PTHR30041">
    <property type="entry name" value="ARSENATE REDUCTASE"/>
    <property type="match status" value="1"/>
</dbReference>
<dbReference type="InterPro" id="IPR006504">
    <property type="entry name" value="Tscrpt_reg_Spx/MgsR"/>
</dbReference>
<dbReference type="OrthoDB" id="9803749at2"/>
<dbReference type="NCBIfam" id="TIGR01617">
    <property type="entry name" value="arsC_related"/>
    <property type="match status" value="1"/>
</dbReference>
<dbReference type="STRING" id="917.SAMN05216326_1891"/>
<proteinExistence type="inferred from homology"/>
<evidence type="ECO:0000313" key="4">
    <source>
        <dbReference type="Proteomes" id="UP000199459"/>
    </source>
</evidence>